<evidence type="ECO:0000256" key="5">
    <source>
        <dbReference type="ARBA" id="ARBA00022989"/>
    </source>
</evidence>
<dbReference type="GO" id="GO:0005886">
    <property type="term" value="C:plasma membrane"/>
    <property type="evidence" value="ECO:0007669"/>
    <property type="project" value="TreeGrafter"/>
</dbReference>
<evidence type="ECO:0000256" key="3">
    <source>
        <dbReference type="ARBA" id="ARBA00022448"/>
    </source>
</evidence>
<dbReference type="GO" id="GO:0015093">
    <property type="term" value="F:ferrous iron transmembrane transporter activity"/>
    <property type="evidence" value="ECO:0007669"/>
    <property type="project" value="TreeGrafter"/>
</dbReference>
<feature type="transmembrane region" description="Helical" evidence="7">
    <location>
        <begin position="110"/>
        <end position="131"/>
    </location>
</feature>
<evidence type="ECO:0000256" key="2">
    <source>
        <dbReference type="ARBA" id="ARBA00008114"/>
    </source>
</evidence>
<evidence type="ECO:0000259" key="9">
    <source>
        <dbReference type="Pfam" id="PF16916"/>
    </source>
</evidence>
<dbReference type="InterPro" id="IPR036837">
    <property type="entry name" value="Cation_efflux_CTD_sf"/>
</dbReference>
<dbReference type="Gene3D" id="1.20.1510.10">
    <property type="entry name" value="Cation efflux protein transmembrane domain"/>
    <property type="match status" value="1"/>
</dbReference>
<dbReference type="Proteomes" id="UP000002012">
    <property type="component" value="Chromosome"/>
</dbReference>
<dbReference type="PANTHER" id="PTHR43840">
    <property type="entry name" value="MITOCHONDRIAL METAL TRANSPORTER 1-RELATED"/>
    <property type="match status" value="1"/>
</dbReference>
<dbReference type="NCBIfam" id="TIGR01297">
    <property type="entry name" value="CDF"/>
    <property type="match status" value="1"/>
</dbReference>
<dbReference type="AlphaFoldDB" id="D4H163"/>
<keyword evidence="4 7" id="KW-0812">Transmembrane</keyword>
<feature type="domain" description="Cation efflux protein transmembrane" evidence="8">
    <location>
        <begin position="10"/>
        <end position="203"/>
    </location>
</feature>
<dbReference type="InterPro" id="IPR027469">
    <property type="entry name" value="Cation_efflux_TMD_sf"/>
</dbReference>
<keyword evidence="3" id="KW-0813">Transport</keyword>
<dbReference type="HOGENOM" id="CLU_013430_3_0_0"/>
<evidence type="ECO:0000259" key="8">
    <source>
        <dbReference type="Pfam" id="PF01545"/>
    </source>
</evidence>
<gene>
    <name evidence="10" type="ordered locus">Dacet_0004</name>
</gene>
<evidence type="ECO:0000313" key="11">
    <source>
        <dbReference type="Proteomes" id="UP000002012"/>
    </source>
</evidence>
<dbReference type="KEGG" id="dap:Dacet_0004"/>
<dbReference type="InterPro" id="IPR027470">
    <property type="entry name" value="Cation_efflux_CTD"/>
</dbReference>
<dbReference type="OrthoDB" id="9806522at2"/>
<dbReference type="RefSeq" id="WP_013009359.1">
    <property type="nucleotide sequence ID" value="NC_013943.1"/>
</dbReference>
<evidence type="ECO:0000256" key="4">
    <source>
        <dbReference type="ARBA" id="ARBA00022692"/>
    </source>
</evidence>
<dbReference type="EMBL" id="CP001968">
    <property type="protein sequence ID" value="ADD66811.1"/>
    <property type="molecule type" value="Genomic_DNA"/>
</dbReference>
<accession>D4H163</accession>
<evidence type="ECO:0000313" key="10">
    <source>
        <dbReference type="EMBL" id="ADD66811.1"/>
    </source>
</evidence>
<dbReference type="InterPro" id="IPR002524">
    <property type="entry name" value="Cation_efflux"/>
</dbReference>
<reference evidence="10 11" key="1">
    <citation type="journal article" date="2010" name="Stand. Genomic Sci.">
        <title>Complete genome sequence of Denitrovibrio acetiphilus type strain (N2460).</title>
        <authorList>
            <person name="Kiss H."/>
            <person name="Lang E."/>
            <person name="Lapidus A."/>
            <person name="Copeland A."/>
            <person name="Nolan M."/>
            <person name="Glavina Del Rio T."/>
            <person name="Chen F."/>
            <person name="Lucas S."/>
            <person name="Tice H."/>
            <person name="Cheng J.F."/>
            <person name="Han C."/>
            <person name="Goodwin L."/>
            <person name="Pitluck S."/>
            <person name="Liolios K."/>
            <person name="Pati A."/>
            <person name="Ivanova N."/>
            <person name="Mavromatis K."/>
            <person name="Chen A."/>
            <person name="Palaniappan K."/>
            <person name="Land M."/>
            <person name="Hauser L."/>
            <person name="Chang Y.J."/>
            <person name="Jeffries C.D."/>
            <person name="Detter J.C."/>
            <person name="Brettin T."/>
            <person name="Spring S."/>
            <person name="Rohde M."/>
            <person name="Goker M."/>
            <person name="Woyke T."/>
            <person name="Bristow J."/>
            <person name="Eisen J.A."/>
            <person name="Markowitz V."/>
            <person name="Hugenholtz P."/>
            <person name="Kyrpides N.C."/>
            <person name="Klenk H.P."/>
        </authorList>
    </citation>
    <scope>NUCLEOTIDE SEQUENCE [LARGE SCALE GENOMIC DNA]</scope>
    <source>
        <strain evidence="11">DSM 12809 / NBRC 114555 / N2460</strain>
    </source>
</reference>
<dbReference type="GO" id="GO:0015341">
    <property type="term" value="F:zinc efflux antiporter activity"/>
    <property type="evidence" value="ECO:0007669"/>
    <property type="project" value="TreeGrafter"/>
</dbReference>
<protein>
    <submittedName>
        <fullName evidence="10">Cation diffusion facilitator family transporter</fullName>
    </submittedName>
</protein>
<evidence type="ECO:0000256" key="6">
    <source>
        <dbReference type="ARBA" id="ARBA00023136"/>
    </source>
</evidence>
<dbReference type="GO" id="GO:0015086">
    <property type="term" value="F:cadmium ion transmembrane transporter activity"/>
    <property type="evidence" value="ECO:0007669"/>
    <property type="project" value="TreeGrafter"/>
</dbReference>
<dbReference type="Pfam" id="PF01545">
    <property type="entry name" value="Cation_efflux"/>
    <property type="match status" value="1"/>
</dbReference>
<proteinExistence type="inferred from homology"/>
<dbReference type="PaxDb" id="522772-Dacet_0004"/>
<feature type="transmembrane region" description="Helical" evidence="7">
    <location>
        <begin position="178"/>
        <end position="196"/>
    </location>
</feature>
<sequence>MGVTKLTATKVSIATASVLAITKATIGLLTGSLAVLSSALDSILDIISSSVNYVAVKVSDQPPDENHPYGHTKFEPLAAQIQSFLILFSGIYIFYKAYTNVEQQAVITDISINIYVMLFSMFATLFLVIFLRKVAKAEKSQVLEADSLHYEIDLLTNGGVLVALLIIKFTGYHLIDSLVSALIAVYIIFSAIRLNFNVTKDLLDEVIPDDELAIVEEIINSHSKDIVEVHKLRTRKAGTKRFIDMHLVLWNGMSLQKANDLRTDIENRIKKSLKDSDVNIYIEPCKADICDECEVCGDGRNTSGREK</sequence>
<dbReference type="SUPFAM" id="SSF160240">
    <property type="entry name" value="Cation efflux protein cytoplasmic domain-like"/>
    <property type="match status" value="1"/>
</dbReference>
<keyword evidence="6 7" id="KW-0472">Membrane</keyword>
<keyword evidence="5 7" id="KW-1133">Transmembrane helix</keyword>
<comment type="subcellular location">
    <subcellularLocation>
        <location evidence="1">Membrane</location>
        <topology evidence="1">Multi-pass membrane protein</topology>
    </subcellularLocation>
</comment>
<evidence type="ECO:0000256" key="1">
    <source>
        <dbReference type="ARBA" id="ARBA00004141"/>
    </source>
</evidence>
<evidence type="ECO:0000256" key="7">
    <source>
        <dbReference type="SAM" id="Phobius"/>
    </source>
</evidence>
<feature type="domain" description="Cation efflux protein cytoplasmic" evidence="9">
    <location>
        <begin position="208"/>
        <end position="285"/>
    </location>
</feature>
<dbReference type="SUPFAM" id="SSF161111">
    <property type="entry name" value="Cation efflux protein transmembrane domain-like"/>
    <property type="match status" value="1"/>
</dbReference>
<dbReference type="InterPro" id="IPR050291">
    <property type="entry name" value="CDF_Transporter"/>
</dbReference>
<dbReference type="GO" id="GO:0006882">
    <property type="term" value="P:intracellular zinc ion homeostasis"/>
    <property type="evidence" value="ECO:0007669"/>
    <property type="project" value="TreeGrafter"/>
</dbReference>
<dbReference type="Pfam" id="PF16916">
    <property type="entry name" value="ZT_dimer"/>
    <property type="match status" value="1"/>
</dbReference>
<dbReference type="PANTHER" id="PTHR43840:SF15">
    <property type="entry name" value="MITOCHONDRIAL METAL TRANSPORTER 1-RELATED"/>
    <property type="match status" value="1"/>
</dbReference>
<keyword evidence="11" id="KW-1185">Reference proteome</keyword>
<name>D4H163_DENA2</name>
<dbReference type="eggNOG" id="COG0053">
    <property type="taxonomic scope" value="Bacteria"/>
</dbReference>
<dbReference type="InParanoid" id="D4H163"/>
<dbReference type="InterPro" id="IPR058533">
    <property type="entry name" value="Cation_efflux_TM"/>
</dbReference>
<organism evidence="10 11">
    <name type="scientific">Denitrovibrio acetiphilus (strain DSM 12809 / NBRC 114555 / N2460)</name>
    <dbReference type="NCBI Taxonomy" id="522772"/>
    <lineage>
        <taxon>Bacteria</taxon>
        <taxon>Pseudomonadati</taxon>
        <taxon>Deferribacterota</taxon>
        <taxon>Deferribacteres</taxon>
        <taxon>Deferribacterales</taxon>
        <taxon>Geovibrionaceae</taxon>
        <taxon>Denitrovibrio</taxon>
    </lineage>
</organism>
<dbReference type="STRING" id="522772.Dacet_0004"/>
<dbReference type="Gene3D" id="3.30.70.1350">
    <property type="entry name" value="Cation efflux protein, cytoplasmic domain"/>
    <property type="match status" value="1"/>
</dbReference>
<dbReference type="FunCoup" id="D4H163">
    <property type="interactions" value="296"/>
</dbReference>
<feature type="transmembrane region" description="Helical" evidence="7">
    <location>
        <begin position="77"/>
        <end position="98"/>
    </location>
</feature>
<comment type="similarity">
    <text evidence="2">Belongs to the cation diffusion facilitator (CDF) transporter (TC 2.A.4) family.</text>
</comment>